<evidence type="ECO:0000256" key="1">
    <source>
        <dbReference type="ARBA" id="ARBA00004123"/>
    </source>
</evidence>
<protein>
    <submittedName>
        <fullName evidence="4">DNA polymerase epsilon subunit C</fullName>
    </submittedName>
</protein>
<evidence type="ECO:0000313" key="5">
    <source>
        <dbReference type="Proteomes" id="UP000422736"/>
    </source>
</evidence>
<dbReference type="Gene3D" id="1.10.20.10">
    <property type="entry name" value="Histone, subunit A"/>
    <property type="match status" value="1"/>
</dbReference>
<name>A0ABX6EXB0_KLUMA</name>
<dbReference type="CDD" id="cd22929">
    <property type="entry name" value="HFD_POLE4-like"/>
    <property type="match status" value="1"/>
</dbReference>
<sequence length="162" mass="17998">MDLEEYKQNLPRLPISKCKKIARTDPEYMLTSQTAFAATAFSTELFVQMLAEETCSLAQIHNKTKTLRLNYEDLSTTIRNLDKFQFLSDVVPQTENLASLVRENKVRYTIVNPSPEVDIVSEDEEDESIPDTEDQGPPAPVPAAAAAAAAESVPTQPEEVQP</sequence>
<dbReference type="Proteomes" id="UP000422736">
    <property type="component" value="Chromosome 5"/>
</dbReference>
<dbReference type="PANTHER" id="PTHR10252">
    <property type="entry name" value="HISTONE-LIKE TRANSCRIPTION FACTOR CCAAT-RELATED"/>
    <property type="match status" value="1"/>
</dbReference>
<proteinExistence type="predicted"/>
<evidence type="ECO:0000313" key="4">
    <source>
        <dbReference type="EMBL" id="QGN16461.1"/>
    </source>
</evidence>
<evidence type="ECO:0000256" key="3">
    <source>
        <dbReference type="SAM" id="MobiDB-lite"/>
    </source>
</evidence>
<keyword evidence="2" id="KW-0539">Nucleus</keyword>
<feature type="compositionally biased region" description="Acidic residues" evidence="3">
    <location>
        <begin position="119"/>
        <end position="134"/>
    </location>
</feature>
<dbReference type="PANTHER" id="PTHR10252:SF54">
    <property type="entry name" value="CHROMATIN ACCESSIBILITY COMPLEX PROTEIN 1"/>
    <property type="match status" value="1"/>
</dbReference>
<organism evidence="4 5">
    <name type="scientific">Kluyveromyces marxianus</name>
    <name type="common">Yeast</name>
    <name type="synonym">Candida kefyr</name>
    <dbReference type="NCBI Taxonomy" id="4911"/>
    <lineage>
        <taxon>Eukaryota</taxon>
        <taxon>Fungi</taxon>
        <taxon>Dikarya</taxon>
        <taxon>Ascomycota</taxon>
        <taxon>Saccharomycotina</taxon>
        <taxon>Saccharomycetes</taxon>
        <taxon>Saccharomycetales</taxon>
        <taxon>Saccharomycetaceae</taxon>
        <taxon>Kluyveromyces</taxon>
    </lineage>
</organism>
<comment type="subcellular location">
    <subcellularLocation>
        <location evidence="1">Nucleus</location>
    </subcellularLocation>
</comment>
<dbReference type="EMBL" id="CP015058">
    <property type="protein sequence ID" value="QGN16461.1"/>
    <property type="molecule type" value="Genomic_DNA"/>
</dbReference>
<accession>A0ABX6EXB0</accession>
<feature type="region of interest" description="Disordered" evidence="3">
    <location>
        <begin position="116"/>
        <end position="162"/>
    </location>
</feature>
<dbReference type="SUPFAM" id="SSF47113">
    <property type="entry name" value="Histone-fold"/>
    <property type="match status" value="1"/>
</dbReference>
<keyword evidence="5" id="KW-1185">Reference proteome</keyword>
<evidence type="ECO:0000256" key="2">
    <source>
        <dbReference type="ARBA" id="ARBA00023242"/>
    </source>
</evidence>
<dbReference type="InterPro" id="IPR050568">
    <property type="entry name" value="Transcr_DNA_Rep_Reg"/>
</dbReference>
<dbReference type="InterPro" id="IPR009072">
    <property type="entry name" value="Histone-fold"/>
</dbReference>
<gene>
    <name evidence="4" type="primary">DPB3</name>
    <name evidence="4" type="ORF">FIM1_3174</name>
</gene>
<reference evidence="4 5" key="1">
    <citation type="submission" date="2016-03" db="EMBL/GenBank/DDBJ databases">
        <title>How can Kluyveromyces marxianus grow so fast - potential evolutionary course in Saccharomyces Complex revealed by comparative genomics.</title>
        <authorList>
            <person name="Mo W."/>
            <person name="Lu W."/>
            <person name="Yang X."/>
            <person name="Qi J."/>
            <person name="Lv H."/>
        </authorList>
    </citation>
    <scope>NUCLEOTIDE SEQUENCE [LARGE SCALE GENOMIC DNA]</scope>
    <source>
        <strain evidence="4 5">FIM1</strain>
    </source>
</reference>